<proteinExistence type="predicted"/>
<dbReference type="HOGENOM" id="CLU_649321_0_0_1"/>
<feature type="coiled-coil region" evidence="1">
    <location>
        <begin position="174"/>
        <end position="211"/>
    </location>
</feature>
<feature type="region of interest" description="Disordered" evidence="2">
    <location>
        <begin position="225"/>
        <end position="257"/>
    </location>
</feature>
<dbReference type="AlphaFoldDB" id="E3MP83"/>
<evidence type="ECO:0000313" key="3">
    <source>
        <dbReference type="EMBL" id="EFP06416.1"/>
    </source>
</evidence>
<evidence type="ECO:0000256" key="2">
    <source>
        <dbReference type="SAM" id="MobiDB-lite"/>
    </source>
</evidence>
<dbReference type="InParanoid" id="E3MP83"/>
<feature type="compositionally biased region" description="Basic and acidic residues" evidence="2">
    <location>
        <begin position="235"/>
        <end position="251"/>
    </location>
</feature>
<gene>
    <name evidence="3" type="ORF">CRE_07611</name>
</gene>
<evidence type="ECO:0000256" key="1">
    <source>
        <dbReference type="SAM" id="Coils"/>
    </source>
</evidence>
<organism evidence="4">
    <name type="scientific">Caenorhabditis remanei</name>
    <name type="common">Caenorhabditis vulgaris</name>
    <dbReference type="NCBI Taxonomy" id="31234"/>
    <lineage>
        <taxon>Eukaryota</taxon>
        <taxon>Metazoa</taxon>
        <taxon>Ecdysozoa</taxon>
        <taxon>Nematoda</taxon>
        <taxon>Chromadorea</taxon>
        <taxon>Rhabditida</taxon>
        <taxon>Rhabditina</taxon>
        <taxon>Rhabditomorpha</taxon>
        <taxon>Rhabditoidea</taxon>
        <taxon>Rhabditidae</taxon>
        <taxon>Peloderinae</taxon>
        <taxon>Caenorhabditis</taxon>
    </lineage>
</organism>
<feature type="coiled-coil region" evidence="1">
    <location>
        <begin position="20"/>
        <end position="147"/>
    </location>
</feature>
<dbReference type="Proteomes" id="UP000008281">
    <property type="component" value="Unassembled WGS sequence"/>
</dbReference>
<dbReference type="EMBL" id="DS268462">
    <property type="protein sequence ID" value="EFP06416.1"/>
    <property type="molecule type" value="Genomic_DNA"/>
</dbReference>
<protein>
    <submittedName>
        <fullName evidence="3">Uncharacterized protein</fullName>
    </submittedName>
</protein>
<sequence>MTTNEQVQESLLIGWKNEEVERMRVKNREQRAQMDSLKNRIVQLEGDNNQLITERDQTATNYQEQMKEKDEEIKRVREAAALEESRLTNELERITSQCTELLERSERSKKEEDAARKVLEQERETAMENLREKNERLEKEKKELARGYSFERRSTIDGEINKLKETVRTRDETINNQKTELFHIEQQLEEMNETKEKMKRMEEQAEKFKQFGVQHRALVEKFDSCVASTSSTGPPKDDKDDKEPKIQDPHPKQISGGIWTVGNVRMVTAADLDYLKVATKPHRQSLSRSAVKQDCQGPEIEVSSSKMNGFNRFLGAMSNGQNGQSRMLQDFPFTKFKLETSRSWTSSPTKADAPNTADDGHQQHHSGELGNPPMLNAGGFLPHFPPHIPQNLVPLLMALNRIRGINLLRQSPGASPPEVAARN</sequence>
<feature type="region of interest" description="Disordered" evidence="2">
    <location>
        <begin position="340"/>
        <end position="378"/>
    </location>
</feature>
<accession>E3MP83</accession>
<name>E3MP83_CAERE</name>
<evidence type="ECO:0000313" key="4">
    <source>
        <dbReference type="Proteomes" id="UP000008281"/>
    </source>
</evidence>
<feature type="compositionally biased region" description="Basic and acidic residues" evidence="2">
    <location>
        <begin position="358"/>
        <end position="367"/>
    </location>
</feature>
<keyword evidence="1" id="KW-0175">Coiled coil</keyword>
<reference evidence="3" key="1">
    <citation type="submission" date="2007-07" db="EMBL/GenBank/DDBJ databases">
        <title>PCAP assembly of the Caenorhabditis remanei genome.</title>
        <authorList>
            <consortium name="The Caenorhabditis remanei Sequencing Consortium"/>
            <person name="Wilson R.K."/>
        </authorList>
    </citation>
    <scope>NUCLEOTIDE SEQUENCE [LARGE SCALE GENOMIC DNA]</scope>
    <source>
        <strain evidence="3">PB4641</strain>
    </source>
</reference>
<keyword evidence="4" id="KW-1185">Reference proteome</keyword>